<evidence type="ECO:0000313" key="6">
    <source>
        <dbReference type="EMBL" id="CAB3397976.1"/>
    </source>
</evidence>
<dbReference type="InterPro" id="IPR001781">
    <property type="entry name" value="Znf_LIM"/>
</dbReference>
<dbReference type="AlphaFoldDB" id="A0A8S1EBC7"/>
<dbReference type="Pfam" id="PF00412">
    <property type="entry name" value="LIM"/>
    <property type="match status" value="1"/>
</dbReference>
<dbReference type="PROSITE" id="PS00478">
    <property type="entry name" value="LIM_DOMAIN_1"/>
    <property type="match status" value="1"/>
</dbReference>
<name>A0A8S1EBC7_9PELO</name>
<dbReference type="PROSITE" id="PS50023">
    <property type="entry name" value="LIM_DOMAIN_2"/>
    <property type="match status" value="1"/>
</dbReference>
<evidence type="ECO:0000256" key="3">
    <source>
        <dbReference type="ARBA" id="ARBA00023038"/>
    </source>
</evidence>
<evidence type="ECO:0000313" key="7">
    <source>
        <dbReference type="Proteomes" id="UP000494206"/>
    </source>
</evidence>
<keyword evidence="1 4" id="KW-0479">Metal-binding</keyword>
<dbReference type="Gene3D" id="2.10.110.10">
    <property type="entry name" value="Cysteine Rich Protein"/>
    <property type="match status" value="1"/>
</dbReference>
<protein>
    <recommendedName>
        <fullName evidence="5">LIM zinc-binding domain-containing protein</fullName>
    </recommendedName>
</protein>
<proteinExistence type="predicted"/>
<evidence type="ECO:0000256" key="4">
    <source>
        <dbReference type="PROSITE-ProRule" id="PRU00125"/>
    </source>
</evidence>
<accession>A0A8S1EBC7</accession>
<gene>
    <name evidence="6" type="ORF">CBOVIS_LOCUS1311</name>
</gene>
<organism evidence="6 7">
    <name type="scientific">Caenorhabditis bovis</name>
    <dbReference type="NCBI Taxonomy" id="2654633"/>
    <lineage>
        <taxon>Eukaryota</taxon>
        <taxon>Metazoa</taxon>
        <taxon>Ecdysozoa</taxon>
        <taxon>Nematoda</taxon>
        <taxon>Chromadorea</taxon>
        <taxon>Rhabditida</taxon>
        <taxon>Rhabditina</taxon>
        <taxon>Rhabditomorpha</taxon>
        <taxon>Rhabditoidea</taxon>
        <taxon>Rhabditidae</taxon>
        <taxon>Peloderinae</taxon>
        <taxon>Caenorhabditis</taxon>
    </lineage>
</organism>
<dbReference type="GO" id="GO:0046872">
    <property type="term" value="F:metal ion binding"/>
    <property type="evidence" value="ECO:0007669"/>
    <property type="project" value="UniProtKB-KW"/>
</dbReference>
<dbReference type="EMBL" id="CADEPM010000001">
    <property type="protein sequence ID" value="CAB3397976.1"/>
    <property type="molecule type" value="Genomic_DNA"/>
</dbReference>
<dbReference type="Proteomes" id="UP000494206">
    <property type="component" value="Unassembled WGS sequence"/>
</dbReference>
<reference evidence="6 7" key="1">
    <citation type="submission" date="2020-04" db="EMBL/GenBank/DDBJ databases">
        <authorList>
            <person name="Laetsch R D."/>
            <person name="Stevens L."/>
            <person name="Kumar S."/>
            <person name="Blaxter L. M."/>
        </authorList>
    </citation>
    <scope>NUCLEOTIDE SEQUENCE [LARGE SCALE GENOMIC DNA]</scope>
</reference>
<comment type="caution">
    <text evidence="6">The sequence shown here is derived from an EMBL/GenBank/DDBJ whole genome shotgun (WGS) entry which is preliminary data.</text>
</comment>
<dbReference type="CDD" id="cd09396">
    <property type="entry name" value="LIM_DA1"/>
    <property type="match status" value="1"/>
</dbReference>
<keyword evidence="7" id="KW-1185">Reference proteome</keyword>
<sequence length="108" mass="12308">MAGSNGGRLWAQSEVLSIAEHFLARYATLSVIAELVLTILLPATPICHGCDRNTFETCVKAFNAEWHYACFKCKACNLPVQNMEFVLHEGFAYDEDCYYYEIKEVKKF</sequence>
<keyword evidence="3 4" id="KW-0440">LIM domain</keyword>
<evidence type="ECO:0000256" key="2">
    <source>
        <dbReference type="ARBA" id="ARBA00022833"/>
    </source>
</evidence>
<dbReference type="OrthoDB" id="1112565at2759"/>
<dbReference type="SMART" id="SM00132">
    <property type="entry name" value="LIM"/>
    <property type="match status" value="1"/>
</dbReference>
<dbReference type="SUPFAM" id="SSF57716">
    <property type="entry name" value="Glucocorticoid receptor-like (DNA-binding domain)"/>
    <property type="match status" value="1"/>
</dbReference>
<evidence type="ECO:0000256" key="1">
    <source>
        <dbReference type="ARBA" id="ARBA00022723"/>
    </source>
</evidence>
<feature type="domain" description="LIM zinc-binding" evidence="5">
    <location>
        <begin position="45"/>
        <end position="104"/>
    </location>
</feature>
<evidence type="ECO:0000259" key="5">
    <source>
        <dbReference type="PROSITE" id="PS50023"/>
    </source>
</evidence>
<keyword evidence="2 4" id="KW-0862">Zinc</keyword>